<dbReference type="InterPro" id="IPR050832">
    <property type="entry name" value="Bact_Acetyltransf"/>
</dbReference>
<name>A0AA40WYM5_9GAMM</name>
<organism evidence="4 5">
    <name type="scientific">Rouxiella silvae</name>
    <dbReference type="NCBI Taxonomy" id="1646373"/>
    <lineage>
        <taxon>Bacteria</taxon>
        <taxon>Pseudomonadati</taxon>
        <taxon>Pseudomonadota</taxon>
        <taxon>Gammaproteobacteria</taxon>
        <taxon>Enterobacterales</taxon>
        <taxon>Yersiniaceae</taxon>
        <taxon>Rouxiella</taxon>
    </lineage>
</organism>
<evidence type="ECO:0000256" key="1">
    <source>
        <dbReference type="ARBA" id="ARBA00022679"/>
    </source>
</evidence>
<dbReference type="AlphaFoldDB" id="A0AA40WYM5"/>
<reference evidence="4" key="2">
    <citation type="submission" date="2022-09" db="EMBL/GenBank/DDBJ databases">
        <title>Rouxiella aceris sp. nov., isolated from tree sap and emended description of the genus Rhouxiella.</title>
        <authorList>
            <person name="Kim I.S."/>
        </authorList>
    </citation>
    <scope>NUCLEOTIDE SEQUENCE</scope>
    <source>
        <strain evidence="4">SAP-2</strain>
    </source>
</reference>
<evidence type="ECO:0000256" key="2">
    <source>
        <dbReference type="ARBA" id="ARBA00023315"/>
    </source>
</evidence>
<dbReference type="InterPro" id="IPR016181">
    <property type="entry name" value="Acyl_CoA_acyltransferase"/>
</dbReference>
<dbReference type="CDD" id="cd04301">
    <property type="entry name" value="NAT_SF"/>
    <property type="match status" value="1"/>
</dbReference>
<sequence length="181" mass="19615">MITISELRCEQYSQDFSQADLLGLAETLDGCVQLGASVGFVPPFGQTEALAFWHKLLPAFAAGERRILVARLHGKIVGTVQLVIDMPGNGQHRADVVKLLVHPDARRQGIARKLMQTIEKLAADLGKTLLVLDTVTGSEAQTLYHHLGYALCGVIPGYALSTEGIYDSTSVMYKPLGRLAK</sequence>
<keyword evidence="2" id="KW-0012">Acyltransferase</keyword>
<dbReference type="Gene3D" id="3.40.630.30">
    <property type="match status" value="1"/>
</dbReference>
<dbReference type="InterPro" id="IPR000182">
    <property type="entry name" value="GNAT_dom"/>
</dbReference>
<comment type="caution">
    <text evidence="4">The sequence shown here is derived from an EMBL/GenBank/DDBJ whole genome shotgun (WGS) entry which is preliminary data.</text>
</comment>
<dbReference type="Proteomes" id="UP000705283">
    <property type="component" value="Unassembled WGS sequence"/>
</dbReference>
<feature type="domain" description="N-acetyltransferase" evidence="3">
    <location>
        <begin position="2"/>
        <end position="177"/>
    </location>
</feature>
<evidence type="ECO:0000313" key="4">
    <source>
        <dbReference type="EMBL" id="MBF6635540.1"/>
    </source>
</evidence>
<evidence type="ECO:0000313" key="5">
    <source>
        <dbReference type="Proteomes" id="UP000705283"/>
    </source>
</evidence>
<dbReference type="EMBL" id="JADMKS010000001">
    <property type="protein sequence ID" value="MBF6635540.1"/>
    <property type="molecule type" value="Genomic_DNA"/>
</dbReference>
<dbReference type="SUPFAM" id="SSF55729">
    <property type="entry name" value="Acyl-CoA N-acyltransferases (Nat)"/>
    <property type="match status" value="1"/>
</dbReference>
<gene>
    <name evidence="4" type="ORF">ITX54_02525</name>
</gene>
<dbReference type="PROSITE" id="PS51186">
    <property type="entry name" value="GNAT"/>
    <property type="match status" value="1"/>
</dbReference>
<evidence type="ECO:0000259" key="3">
    <source>
        <dbReference type="PROSITE" id="PS51186"/>
    </source>
</evidence>
<keyword evidence="1" id="KW-0808">Transferase</keyword>
<proteinExistence type="predicted"/>
<dbReference type="Pfam" id="PF00583">
    <property type="entry name" value="Acetyltransf_1"/>
    <property type="match status" value="1"/>
</dbReference>
<protein>
    <submittedName>
        <fullName evidence="4">GNAT family N-acetyltransferase</fullName>
    </submittedName>
</protein>
<dbReference type="GO" id="GO:0016747">
    <property type="term" value="F:acyltransferase activity, transferring groups other than amino-acyl groups"/>
    <property type="evidence" value="ECO:0007669"/>
    <property type="project" value="InterPro"/>
</dbReference>
<dbReference type="PANTHER" id="PTHR43877">
    <property type="entry name" value="AMINOALKYLPHOSPHONATE N-ACETYLTRANSFERASE-RELATED-RELATED"/>
    <property type="match status" value="1"/>
</dbReference>
<accession>A0AA40WYM5</accession>
<reference evidence="4" key="1">
    <citation type="submission" date="2020-11" db="EMBL/GenBank/DDBJ databases">
        <authorList>
            <person name="Lee S.D."/>
        </authorList>
    </citation>
    <scope>NUCLEOTIDE SEQUENCE</scope>
    <source>
        <strain evidence="4">SAP-2</strain>
    </source>
</reference>